<evidence type="ECO:0000256" key="10">
    <source>
        <dbReference type="ARBA" id="ARBA00023136"/>
    </source>
</evidence>
<evidence type="ECO:0000256" key="5">
    <source>
        <dbReference type="ARBA" id="ARBA00022792"/>
    </source>
</evidence>
<comment type="catalytic activity">
    <reaction evidence="11">
        <text>ATP + H2O = ADP + phosphate + H(+)</text>
        <dbReference type="Rhea" id="RHEA:13065"/>
        <dbReference type="ChEBI" id="CHEBI:15377"/>
        <dbReference type="ChEBI" id="CHEBI:15378"/>
        <dbReference type="ChEBI" id="CHEBI:30616"/>
        <dbReference type="ChEBI" id="CHEBI:43474"/>
        <dbReference type="ChEBI" id="CHEBI:456216"/>
    </reaction>
    <physiologicalReaction direction="left-to-right" evidence="11">
        <dbReference type="Rhea" id="RHEA:13066"/>
    </physiologicalReaction>
</comment>
<dbReference type="PANTHER" id="PTHR23070">
    <property type="entry name" value="BCS1 AAA-TYPE ATPASE"/>
    <property type="match status" value="1"/>
</dbReference>
<evidence type="ECO:0000313" key="16">
    <source>
        <dbReference type="EMBL" id="ORZ15438.1"/>
    </source>
</evidence>
<feature type="domain" description="AAA+ ATPase" evidence="14">
    <location>
        <begin position="279"/>
        <end position="410"/>
    </location>
</feature>
<dbReference type="GO" id="GO:0016887">
    <property type="term" value="F:ATP hydrolysis activity"/>
    <property type="evidence" value="ECO:0007669"/>
    <property type="project" value="InterPro"/>
</dbReference>
<dbReference type="InterPro" id="IPR003959">
    <property type="entry name" value="ATPase_AAA_core"/>
</dbReference>
<accession>A0A1Y2GM52</accession>
<protein>
    <submittedName>
        <fullName evidence="16">p-loop containing nucleoside triphosphate hydrolase protein</fullName>
    </submittedName>
</protein>
<feature type="compositionally biased region" description="Low complexity" evidence="12">
    <location>
        <begin position="599"/>
        <end position="611"/>
    </location>
</feature>
<keyword evidence="3 13" id="KW-0812">Transmembrane</keyword>
<evidence type="ECO:0000256" key="4">
    <source>
        <dbReference type="ARBA" id="ARBA00022741"/>
    </source>
</evidence>
<dbReference type="OrthoDB" id="10251412at2759"/>
<keyword evidence="9" id="KW-0496">Mitochondrion</keyword>
<keyword evidence="5" id="KW-0999">Mitochondrion inner membrane</keyword>
<dbReference type="SMART" id="SM01024">
    <property type="entry name" value="BCS1_N"/>
    <property type="match status" value="1"/>
</dbReference>
<dbReference type="InterPro" id="IPR050747">
    <property type="entry name" value="Mitochondrial_chaperone_BCS1"/>
</dbReference>
<dbReference type="InterPro" id="IPR003593">
    <property type="entry name" value="AAA+_ATPase"/>
</dbReference>
<evidence type="ECO:0000256" key="12">
    <source>
        <dbReference type="SAM" id="MobiDB-lite"/>
    </source>
</evidence>
<sequence>MDWLVIKAGTFLNSSAAVLDHVVQSGARFEATLSPPAMRVVKAVLGNDVLSAGFFLMIVGSFYTFFKDLITRYYYEVQSWFYVSVQVQEGDDCYKWLSEWVAERPLTKSVRHLTVKAVWDDDEEEQGYYRSNNDSRQNERPRLLFLPGMGSHVLYHKGFKVNVSQERPEQAAGADNEQSRILASIQKKQSLTISTFGWDISRLKMIVQDAMEESYKKKEGKTTIYTSQPYDSYWSNSSTRSPRAFHSVILAEGLKEELLEDISTFRNSAHWYHDRGVPYRRGYLLHGPPGTGKTSFIVALAGHLRMSVCIVNLGISGLNDQQLDQLLNNAPRNSILLMEDVDAALVRRKAGKAQSGSNNVTLSGILNALDGITAQEGSVVFMTTNHIRKLAPALIRPGRCDRKLVFDYADKHQIRGMFLKFFLSRSSEGQATNEPTTPVRFRNKKATEKSAAAAAADSDPKEQARKDAYDAKIYEIADQICEKITFEDSVTTAQLQGFFMLHRDEPETILDKVPGFLTELAHEREMLTEKKEKRRQRRTMKKAKKQAREKKAKEEKAARIAAGETVESSSDSDSDASGDDASDSFSDSDSEIEEEWMKATKTTPNTDTKLTNSADTKEKVNGDADAAPAV</sequence>
<keyword evidence="4" id="KW-0547">Nucleotide-binding</keyword>
<dbReference type="GO" id="GO:0005524">
    <property type="term" value="F:ATP binding"/>
    <property type="evidence" value="ECO:0007669"/>
    <property type="project" value="UniProtKB-KW"/>
</dbReference>
<evidence type="ECO:0000256" key="2">
    <source>
        <dbReference type="ARBA" id="ARBA00007448"/>
    </source>
</evidence>
<keyword evidence="8 13" id="KW-1133">Transmembrane helix</keyword>
<evidence type="ECO:0000256" key="9">
    <source>
        <dbReference type="ARBA" id="ARBA00023128"/>
    </source>
</evidence>
<name>A0A1Y2GM52_9FUNG</name>
<evidence type="ECO:0000259" key="15">
    <source>
        <dbReference type="SMART" id="SM01024"/>
    </source>
</evidence>
<dbReference type="Proteomes" id="UP000193648">
    <property type="component" value="Unassembled WGS sequence"/>
</dbReference>
<keyword evidence="6 16" id="KW-0378">Hydrolase</keyword>
<evidence type="ECO:0000256" key="6">
    <source>
        <dbReference type="ARBA" id="ARBA00022801"/>
    </source>
</evidence>
<keyword evidence="10 13" id="KW-0472">Membrane</keyword>
<feature type="domain" description="BCS1 N-terminal" evidence="15">
    <location>
        <begin position="57"/>
        <end position="248"/>
    </location>
</feature>
<comment type="subcellular location">
    <subcellularLocation>
        <location evidence="1">Mitochondrion inner membrane</location>
        <topology evidence="1">Single-pass membrane protein</topology>
    </subcellularLocation>
</comment>
<comment type="similarity">
    <text evidence="2">Belongs to the AAA ATPase family. BCS1 subfamily.</text>
</comment>
<evidence type="ECO:0000256" key="7">
    <source>
        <dbReference type="ARBA" id="ARBA00022840"/>
    </source>
</evidence>
<dbReference type="RefSeq" id="XP_021881186.1">
    <property type="nucleotide sequence ID" value="XM_022024215.1"/>
</dbReference>
<dbReference type="EMBL" id="MCFF01000019">
    <property type="protein sequence ID" value="ORZ15438.1"/>
    <property type="molecule type" value="Genomic_DNA"/>
</dbReference>
<comment type="caution">
    <text evidence="16">The sequence shown here is derived from an EMBL/GenBank/DDBJ whole genome shotgun (WGS) entry which is preliminary data.</text>
</comment>
<evidence type="ECO:0000256" key="1">
    <source>
        <dbReference type="ARBA" id="ARBA00004434"/>
    </source>
</evidence>
<dbReference type="Pfam" id="PF00004">
    <property type="entry name" value="AAA"/>
    <property type="match status" value="1"/>
</dbReference>
<feature type="compositionally biased region" description="Basic and acidic residues" evidence="12">
    <location>
        <begin position="549"/>
        <end position="558"/>
    </location>
</feature>
<dbReference type="Pfam" id="PF08740">
    <property type="entry name" value="BCS1_N"/>
    <property type="match status" value="1"/>
</dbReference>
<dbReference type="InterPro" id="IPR027417">
    <property type="entry name" value="P-loop_NTPase"/>
</dbReference>
<organism evidence="16 17">
    <name type="scientific">Lobosporangium transversale</name>
    <dbReference type="NCBI Taxonomy" id="64571"/>
    <lineage>
        <taxon>Eukaryota</taxon>
        <taxon>Fungi</taxon>
        <taxon>Fungi incertae sedis</taxon>
        <taxon>Mucoromycota</taxon>
        <taxon>Mortierellomycotina</taxon>
        <taxon>Mortierellomycetes</taxon>
        <taxon>Mortierellales</taxon>
        <taxon>Mortierellaceae</taxon>
        <taxon>Lobosporangium</taxon>
    </lineage>
</organism>
<dbReference type="InParanoid" id="A0A1Y2GM52"/>
<dbReference type="Gene3D" id="3.40.50.300">
    <property type="entry name" value="P-loop containing nucleotide triphosphate hydrolases"/>
    <property type="match status" value="1"/>
</dbReference>
<evidence type="ECO:0000256" key="8">
    <source>
        <dbReference type="ARBA" id="ARBA00022989"/>
    </source>
</evidence>
<feature type="transmembrane region" description="Helical" evidence="13">
    <location>
        <begin position="49"/>
        <end position="66"/>
    </location>
</feature>
<dbReference type="SUPFAM" id="SSF52540">
    <property type="entry name" value="P-loop containing nucleoside triphosphate hydrolases"/>
    <property type="match status" value="1"/>
</dbReference>
<evidence type="ECO:0000256" key="11">
    <source>
        <dbReference type="ARBA" id="ARBA00048778"/>
    </source>
</evidence>
<reference evidence="16 17" key="1">
    <citation type="submission" date="2016-07" db="EMBL/GenBank/DDBJ databases">
        <title>Pervasive Adenine N6-methylation of Active Genes in Fungi.</title>
        <authorList>
            <consortium name="DOE Joint Genome Institute"/>
            <person name="Mondo S.J."/>
            <person name="Dannebaum R.O."/>
            <person name="Kuo R.C."/>
            <person name="Labutti K."/>
            <person name="Haridas S."/>
            <person name="Kuo A."/>
            <person name="Salamov A."/>
            <person name="Ahrendt S.R."/>
            <person name="Lipzen A."/>
            <person name="Sullivan W."/>
            <person name="Andreopoulos W.B."/>
            <person name="Clum A."/>
            <person name="Lindquist E."/>
            <person name="Daum C."/>
            <person name="Ramamoorthy G.K."/>
            <person name="Gryganskyi A."/>
            <person name="Culley D."/>
            <person name="Magnuson J.K."/>
            <person name="James T.Y."/>
            <person name="O'Malley M.A."/>
            <person name="Stajich J.E."/>
            <person name="Spatafora J.W."/>
            <person name="Visel A."/>
            <person name="Grigoriev I.V."/>
        </authorList>
    </citation>
    <scope>NUCLEOTIDE SEQUENCE [LARGE SCALE GENOMIC DNA]</scope>
    <source>
        <strain evidence="16 17">NRRL 3116</strain>
    </source>
</reference>
<dbReference type="Pfam" id="PF25426">
    <property type="entry name" value="AAA_lid_BCS1"/>
    <property type="match status" value="1"/>
</dbReference>
<evidence type="ECO:0000313" key="17">
    <source>
        <dbReference type="Proteomes" id="UP000193648"/>
    </source>
</evidence>
<dbReference type="GeneID" id="33566059"/>
<dbReference type="InterPro" id="IPR014851">
    <property type="entry name" value="BCS1_N"/>
</dbReference>
<dbReference type="GO" id="GO:0005743">
    <property type="term" value="C:mitochondrial inner membrane"/>
    <property type="evidence" value="ECO:0007669"/>
    <property type="project" value="UniProtKB-SubCell"/>
</dbReference>
<proteinExistence type="inferred from homology"/>
<dbReference type="CDD" id="cd19510">
    <property type="entry name" value="RecA-like_BCS1"/>
    <property type="match status" value="1"/>
</dbReference>
<dbReference type="SMART" id="SM00382">
    <property type="entry name" value="AAA"/>
    <property type="match status" value="1"/>
</dbReference>
<dbReference type="InterPro" id="IPR057495">
    <property type="entry name" value="AAA_lid_BCS1"/>
</dbReference>
<feature type="compositionally biased region" description="Basic residues" evidence="12">
    <location>
        <begin position="532"/>
        <end position="548"/>
    </location>
</feature>
<keyword evidence="17" id="KW-1185">Reference proteome</keyword>
<evidence type="ECO:0000256" key="3">
    <source>
        <dbReference type="ARBA" id="ARBA00022692"/>
    </source>
</evidence>
<evidence type="ECO:0000259" key="14">
    <source>
        <dbReference type="SMART" id="SM00382"/>
    </source>
</evidence>
<keyword evidence="7" id="KW-0067">ATP-binding</keyword>
<feature type="compositionally biased region" description="Acidic residues" evidence="12">
    <location>
        <begin position="570"/>
        <end position="594"/>
    </location>
</feature>
<gene>
    <name evidence="16" type="ORF">BCR41DRAFT_353750</name>
</gene>
<dbReference type="AlphaFoldDB" id="A0A1Y2GM52"/>
<feature type="region of interest" description="Disordered" evidence="12">
    <location>
        <begin position="527"/>
        <end position="630"/>
    </location>
</feature>
<feature type="region of interest" description="Disordered" evidence="12">
    <location>
        <begin position="429"/>
        <end position="464"/>
    </location>
</feature>
<evidence type="ECO:0000256" key="13">
    <source>
        <dbReference type="SAM" id="Phobius"/>
    </source>
</evidence>
<dbReference type="STRING" id="64571.A0A1Y2GM52"/>